<name>A0A7S4A0Q0_9STRA</name>
<dbReference type="AlphaFoldDB" id="A0A7S4A0Q0"/>
<evidence type="ECO:0000256" key="10">
    <source>
        <dbReference type="RuleBase" id="RU079119"/>
    </source>
</evidence>
<evidence type="ECO:0000256" key="4">
    <source>
        <dbReference type="ARBA" id="ARBA00022989"/>
    </source>
</evidence>
<dbReference type="GO" id="GO:0006612">
    <property type="term" value="P:protein targeting to membrane"/>
    <property type="evidence" value="ECO:0007669"/>
    <property type="project" value="TreeGrafter"/>
</dbReference>
<evidence type="ECO:0000259" key="11">
    <source>
        <dbReference type="Pfam" id="PF01529"/>
    </source>
</evidence>
<dbReference type="PROSITE" id="PS50216">
    <property type="entry name" value="DHHC"/>
    <property type="match status" value="1"/>
</dbReference>
<evidence type="ECO:0000256" key="9">
    <source>
        <dbReference type="ARBA" id="ARBA00048048"/>
    </source>
</evidence>
<feature type="transmembrane region" description="Helical" evidence="10">
    <location>
        <begin position="33"/>
        <end position="52"/>
    </location>
</feature>
<dbReference type="EMBL" id="HBIW01018274">
    <property type="protein sequence ID" value="CAE0700290.1"/>
    <property type="molecule type" value="Transcribed_RNA"/>
</dbReference>
<keyword evidence="7" id="KW-0449">Lipoprotein</keyword>
<reference evidence="12" key="1">
    <citation type="submission" date="2021-01" db="EMBL/GenBank/DDBJ databases">
        <authorList>
            <person name="Corre E."/>
            <person name="Pelletier E."/>
            <person name="Niang G."/>
            <person name="Scheremetjew M."/>
            <person name="Finn R."/>
            <person name="Kale V."/>
            <person name="Holt S."/>
            <person name="Cochrane G."/>
            <person name="Meng A."/>
            <person name="Brown T."/>
            <person name="Cohen L."/>
        </authorList>
    </citation>
    <scope>NUCLEOTIDE SEQUENCE</scope>
    <source>
        <strain evidence="12">CCMP1756</strain>
    </source>
</reference>
<keyword evidence="4 10" id="KW-1133">Transmembrane helix</keyword>
<comment type="catalytic activity">
    <reaction evidence="9 10">
        <text>L-cysteinyl-[protein] + hexadecanoyl-CoA = S-hexadecanoyl-L-cysteinyl-[protein] + CoA</text>
        <dbReference type="Rhea" id="RHEA:36683"/>
        <dbReference type="Rhea" id="RHEA-COMP:10131"/>
        <dbReference type="Rhea" id="RHEA-COMP:11032"/>
        <dbReference type="ChEBI" id="CHEBI:29950"/>
        <dbReference type="ChEBI" id="CHEBI:57287"/>
        <dbReference type="ChEBI" id="CHEBI:57379"/>
        <dbReference type="ChEBI" id="CHEBI:74151"/>
        <dbReference type="EC" id="2.3.1.225"/>
    </reaction>
</comment>
<protein>
    <recommendedName>
        <fullName evidence="10">Palmitoyltransferase</fullName>
        <ecNumber evidence="10">2.3.1.225</ecNumber>
    </recommendedName>
</protein>
<dbReference type="InterPro" id="IPR039859">
    <property type="entry name" value="PFA4/ZDH16/20/ERF2-like"/>
</dbReference>
<keyword evidence="8 10" id="KW-0012">Acyltransferase</keyword>
<keyword evidence="5 10" id="KW-0472">Membrane</keyword>
<feature type="transmembrane region" description="Helical" evidence="10">
    <location>
        <begin position="192"/>
        <end position="218"/>
    </location>
</feature>
<evidence type="ECO:0000313" key="14">
    <source>
        <dbReference type="Proteomes" id="UP000789595"/>
    </source>
</evidence>
<dbReference type="Pfam" id="PF01529">
    <property type="entry name" value="DHHC"/>
    <property type="match status" value="1"/>
</dbReference>
<evidence type="ECO:0000256" key="2">
    <source>
        <dbReference type="ARBA" id="ARBA00022679"/>
    </source>
</evidence>
<sequence length="297" mass="33581">MPGQDRYRSVRGRYRPCCGGRCLLARPRSGDDASGASVTMILVPTASFFYLLPRKQSSILPACLALLCLTLSLASLVAAMVTEPGILPAAPPDEPREETKQARRKITHVVIRGHRIKLQERRAKYTRHTDSVVERFDHHCPWVGNAVGLRNYYYFVAFVFWTTSLALVVGLKSGLRLYTLSKSKHYLDRVEPWHVIGLASLTAYCVVIFLLVGGLFAYHFTLISRNLTTNEDLRATYPSRRSNPHDRGCVQNWRACLFGKTPPSYVLQLDREELLGDVELARRGEVEDEFRDAKDVV</sequence>
<organism evidence="12">
    <name type="scientific">Pelagomonas calceolata</name>
    <dbReference type="NCBI Taxonomy" id="35677"/>
    <lineage>
        <taxon>Eukaryota</taxon>
        <taxon>Sar</taxon>
        <taxon>Stramenopiles</taxon>
        <taxon>Ochrophyta</taxon>
        <taxon>Pelagophyceae</taxon>
        <taxon>Pelagomonadales</taxon>
        <taxon>Pelagomonadaceae</taxon>
        <taxon>Pelagomonas</taxon>
    </lineage>
</organism>
<evidence type="ECO:0000313" key="13">
    <source>
        <dbReference type="EMBL" id="CAH0365432.1"/>
    </source>
</evidence>
<dbReference type="GO" id="GO:0019706">
    <property type="term" value="F:protein-cysteine S-palmitoyltransferase activity"/>
    <property type="evidence" value="ECO:0007669"/>
    <property type="project" value="UniProtKB-EC"/>
</dbReference>
<dbReference type="OrthoDB" id="9909019at2759"/>
<dbReference type="GO" id="GO:0005783">
    <property type="term" value="C:endoplasmic reticulum"/>
    <property type="evidence" value="ECO:0007669"/>
    <property type="project" value="TreeGrafter"/>
</dbReference>
<keyword evidence="2 10" id="KW-0808">Transferase</keyword>
<keyword evidence="6" id="KW-0564">Palmitate</keyword>
<reference evidence="13" key="2">
    <citation type="submission" date="2021-11" db="EMBL/GenBank/DDBJ databases">
        <authorList>
            <consortium name="Genoscope - CEA"/>
            <person name="William W."/>
        </authorList>
    </citation>
    <scope>NUCLEOTIDE SEQUENCE</scope>
</reference>
<dbReference type="InterPro" id="IPR001594">
    <property type="entry name" value="Palmitoyltrfase_DHHC"/>
</dbReference>
<keyword evidence="3 10" id="KW-0812">Transmembrane</keyword>
<dbReference type="Proteomes" id="UP000789595">
    <property type="component" value="Unassembled WGS sequence"/>
</dbReference>
<comment type="similarity">
    <text evidence="10">Belongs to the DHHC palmitoyltransferase family.</text>
</comment>
<evidence type="ECO:0000256" key="7">
    <source>
        <dbReference type="ARBA" id="ARBA00023288"/>
    </source>
</evidence>
<feature type="transmembrane region" description="Helical" evidence="10">
    <location>
        <begin position="152"/>
        <end position="171"/>
    </location>
</feature>
<evidence type="ECO:0000256" key="6">
    <source>
        <dbReference type="ARBA" id="ARBA00023139"/>
    </source>
</evidence>
<dbReference type="EMBL" id="CAKKNE010000001">
    <property type="protein sequence ID" value="CAH0365432.1"/>
    <property type="molecule type" value="Genomic_DNA"/>
</dbReference>
<dbReference type="PANTHER" id="PTHR22883:SF43">
    <property type="entry name" value="PALMITOYLTRANSFERASE APP"/>
    <property type="match status" value="1"/>
</dbReference>
<feature type="domain" description="Palmitoyltransferase DHHC" evidence="11">
    <location>
        <begin position="119"/>
        <end position="234"/>
    </location>
</feature>
<gene>
    <name evidence="12" type="ORF">PCAL00307_LOCUS15726</name>
    <name evidence="13" type="ORF">PECAL_1P18720</name>
</gene>
<comment type="subcellular location">
    <subcellularLocation>
        <location evidence="1">Endomembrane system</location>
        <topology evidence="1">Multi-pass membrane protein</topology>
    </subcellularLocation>
</comment>
<dbReference type="EC" id="2.3.1.225" evidence="10"/>
<feature type="transmembrane region" description="Helical" evidence="10">
    <location>
        <begin position="59"/>
        <end position="81"/>
    </location>
</feature>
<dbReference type="GO" id="GO:0005794">
    <property type="term" value="C:Golgi apparatus"/>
    <property type="evidence" value="ECO:0007669"/>
    <property type="project" value="TreeGrafter"/>
</dbReference>
<evidence type="ECO:0000256" key="5">
    <source>
        <dbReference type="ARBA" id="ARBA00023136"/>
    </source>
</evidence>
<comment type="domain">
    <text evidence="10">The DHHC domain is required for palmitoyltransferase activity.</text>
</comment>
<evidence type="ECO:0000256" key="1">
    <source>
        <dbReference type="ARBA" id="ARBA00004127"/>
    </source>
</evidence>
<proteinExistence type="inferred from homology"/>
<dbReference type="PANTHER" id="PTHR22883">
    <property type="entry name" value="ZINC FINGER DHHC DOMAIN CONTAINING PROTEIN"/>
    <property type="match status" value="1"/>
</dbReference>
<keyword evidence="14" id="KW-1185">Reference proteome</keyword>
<evidence type="ECO:0000256" key="3">
    <source>
        <dbReference type="ARBA" id="ARBA00022692"/>
    </source>
</evidence>
<evidence type="ECO:0000313" key="12">
    <source>
        <dbReference type="EMBL" id="CAE0700290.1"/>
    </source>
</evidence>
<accession>A0A7S4A0Q0</accession>
<evidence type="ECO:0000256" key="8">
    <source>
        <dbReference type="ARBA" id="ARBA00023315"/>
    </source>
</evidence>